<dbReference type="PANTHER" id="PTHR30026:SF20">
    <property type="entry name" value="OUTER MEMBRANE PROTEIN TOLC"/>
    <property type="match status" value="1"/>
</dbReference>
<dbReference type="AlphaFoldDB" id="A0AA90UXW5"/>
<dbReference type="SUPFAM" id="SSF56954">
    <property type="entry name" value="Outer membrane efflux proteins (OEP)"/>
    <property type="match status" value="1"/>
</dbReference>
<dbReference type="Gene3D" id="1.20.1600.10">
    <property type="entry name" value="Outer membrane efflux proteins (OEP)"/>
    <property type="match status" value="1"/>
</dbReference>
<evidence type="ECO:0000313" key="9">
    <source>
        <dbReference type="EMBL" id="MQN83047.1"/>
    </source>
</evidence>
<reference evidence="10" key="1">
    <citation type="submission" date="2019-09" db="EMBL/GenBank/DDBJ databases">
        <title>Distinct polysaccharide growth profiles of human intestinal Prevotella copri isolates.</title>
        <authorList>
            <person name="Fehlner-Peach H."/>
            <person name="Magnabosco C."/>
            <person name="Raghavan V."/>
            <person name="Scher J.U."/>
            <person name="Tett A."/>
            <person name="Cox L.M."/>
            <person name="Gottsegen C."/>
            <person name="Watters A."/>
            <person name="Wiltshire- Gordon J.D."/>
            <person name="Segata N."/>
            <person name="Bonneau R."/>
            <person name="Littman D.R."/>
        </authorList>
    </citation>
    <scope>NUCLEOTIDE SEQUENCE [LARGE SCALE GENOMIC DNA]</scope>
    <source>
        <strain evidence="10">iAA108</strain>
    </source>
</reference>
<keyword evidence="3" id="KW-0813">Transport</keyword>
<keyword evidence="6" id="KW-0472">Membrane</keyword>
<evidence type="ECO:0000256" key="2">
    <source>
        <dbReference type="ARBA" id="ARBA00007613"/>
    </source>
</evidence>
<dbReference type="GO" id="GO:1990281">
    <property type="term" value="C:efflux pump complex"/>
    <property type="evidence" value="ECO:0007669"/>
    <property type="project" value="TreeGrafter"/>
</dbReference>
<feature type="signal peptide" evidence="8">
    <location>
        <begin position="1"/>
        <end position="33"/>
    </location>
</feature>
<keyword evidence="8" id="KW-0732">Signal</keyword>
<protein>
    <submittedName>
        <fullName evidence="9">TolC family protein</fullName>
    </submittedName>
</protein>
<dbReference type="PANTHER" id="PTHR30026">
    <property type="entry name" value="OUTER MEMBRANE PROTEIN TOLC"/>
    <property type="match status" value="1"/>
</dbReference>
<gene>
    <name evidence="9" type="ORF">F7D74_03350</name>
</gene>
<comment type="subcellular location">
    <subcellularLocation>
        <location evidence="1">Cell outer membrane</location>
    </subcellularLocation>
</comment>
<evidence type="ECO:0000313" key="10">
    <source>
        <dbReference type="Proteomes" id="UP000421408"/>
    </source>
</evidence>
<accession>A0AA90UXW5</accession>
<dbReference type="Pfam" id="PF02321">
    <property type="entry name" value="OEP"/>
    <property type="match status" value="1"/>
</dbReference>
<dbReference type="GO" id="GO:0015288">
    <property type="term" value="F:porin activity"/>
    <property type="evidence" value="ECO:0007669"/>
    <property type="project" value="TreeGrafter"/>
</dbReference>
<dbReference type="InterPro" id="IPR003423">
    <property type="entry name" value="OMP_efflux"/>
</dbReference>
<proteinExistence type="inferred from homology"/>
<dbReference type="InterPro" id="IPR051906">
    <property type="entry name" value="TolC-like"/>
</dbReference>
<dbReference type="EMBL" id="VZCC01000014">
    <property type="protein sequence ID" value="MQN83047.1"/>
    <property type="molecule type" value="Genomic_DNA"/>
</dbReference>
<sequence>MKGHQKKEYIVRSCFIRSLLIACCFGGFSPLHAQTAVSLTNAIAIAQRNSYDAQLARFSFLSSYWTYKSFRAELLPSMSLTGGIMNFNHSRVEARNAEDGKINYVDNNSLVNSLTLSLEQQISSLGGTLSLQSYLYRLDQFDYKMTTYNTLPLRLSYSQPFTSYNEMKWRKKMEPKEYERAKRIYCESIESIAIRVASLYFAAISAQSDYNQSVTKLKDLEDLYAMSQKRLSLGTITKGDLLQLELSMLNAKVTRNEAQVKMNDAFYDLFSYMRVSHDEKVILLPPENVIEQVLNVNEVLQKAMNNSSHAIGQDLDLLSAQQNLAKAKAAQGIQMQLNAEVGFNRTADGFASAYSHLQDNEIIGLTISVPIFDWGVKKGRVMVAKSNLELAKTKKEQADNDYVQSIKREVMQFSLQAEQCRTSQRAQKISEERYEITKKRFETGNVSVTELNTALQELETAKAQYFGQLQSYWNYYYTLRKFTLYDWVEHKDLIADFEALVK</sequence>
<comment type="caution">
    <text evidence="9">The sequence shown here is derived from an EMBL/GenBank/DDBJ whole genome shotgun (WGS) entry which is preliminary data.</text>
</comment>
<evidence type="ECO:0000256" key="8">
    <source>
        <dbReference type="SAM" id="SignalP"/>
    </source>
</evidence>
<evidence type="ECO:0000256" key="4">
    <source>
        <dbReference type="ARBA" id="ARBA00022452"/>
    </source>
</evidence>
<keyword evidence="7" id="KW-0998">Cell outer membrane</keyword>
<dbReference type="Proteomes" id="UP000421408">
    <property type="component" value="Unassembled WGS sequence"/>
</dbReference>
<dbReference type="GO" id="GO:0015562">
    <property type="term" value="F:efflux transmembrane transporter activity"/>
    <property type="evidence" value="ECO:0007669"/>
    <property type="project" value="InterPro"/>
</dbReference>
<feature type="chain" id="PRO_5041680502" evidence="8">
    <location>
        <begin position="34"/>
        <end position="502"/>
    </location>
</feature>
<keyword evidence="4" id="KW-1134">Transmembrane beta strand</keyword>
<evidence type="ECO:0000256" key="1">
    <source>
        <dbReference type="ARBA" id="ARBA00004442"/>
    </source>
</evidence>
<evidence type="ECO:0000256" key="5">
    <source>
        <dbReference type="ARBA" id="ARBA00022692"/>
    </source>
</evidence>
<evidence type="ECO:0000256" key="6">
    <source>
        <dbReference type="ARBA" id="ARBA00023136"/>
    </source>
</evidence>
<comment type="similarity">
    <text evidence="2">Belongs to the outer membrane factor (OMF) (TC 1.B.17) family.</text>
</comment>
<keyword evidence="5" id="KW-0812">Transmembrane</keyword>
<organism evidence="9 10">
    <name type="scientific">Segatella copri</name>
    <dbReference type="NCBI Taxonomy" id="165179"/>
    <lineage>
        <taxon>Bacteria</taxon>
        <taxon>Pseudomonadati</taxon>
        <taxon>Bacteroidota</taxon>
        <taxon>Bacteroidia</taxon>
        <taxon>Bacteroidales</taxon>
        <taxon>Prevotellaceae</taxon>
        <taxon>Segatella</taxon>
    </lineage>
</organism>
<evidence type="ECO:0000256" key="7">
    <source>
        <dbReference type="ARBA" id="ARBA00023237"/>
    </source>
</evidence>
<name>A0AA90UXW5_9BACT</name>
<dbReference type="GO" id="GO:0009279">
    <property type="term" value="C:cell outer membrane"/>
    <property type="evidence" value="ECO:0007669"/>
    <property type="project" value="UniProtKB-SubCell"/>
</dbReference>
<evidence type="ECO:0000256" key="3">
    <source>
        <dbReference type="ARBA" id="ARBA00022448"/>
    </source>
</evidence>